<name>A0AAV4PSR3_CAEEX</name>
<proteinExistence type="predicted"/>
<organism evidence="1 2">
    <name type="scientific">Caerostris extrusa</name>
    <name type="common">Bark spider</name>
    <name type="synonym">Caerostris bankana</name>
    <dbReference type="NCBI Taxonomy" id="172846"/>
    <lineage>
        <taxon>Eukaryota</taxon>
        <taxon>Metazoa</taxon>
        <taxon>Ecdysozoa</taxon>
        <taxon>Arthropoda</taxon>
        <taxon>Chelicerata</taxon>
        <taxon>Arachnida</taxon>
        <taxon>Araneae</taxon>
        <taxon>Araneomorphae</taxon>
        <taxon>Entelegynae</taxon>
        <taxon>Araneoidea</taxon>
        <taxon>Araneidae</taxon>
        <taxon>Caerostris</taxon>
    </lineage>
</organism>
<accession>A0AAV4PSR3</accession>
<sequence>MHQEGNIDSIDHLSDFERKEYVGIQYLCLFWDGQKVVRSHYRRLCLTVMNGVEAQKEYVRIHYLHHLGWTESGEVALSAIVPHGDEWSRGSGGLRMMVDSNYLKK</sequence>
<protein>
    <submittedName>
        <fullName evidence="1">Uncharacterized protein</fullName>
    </submittedName>
</protein>
<keyword evidence="2" id="KW-1185">Reference proteome</keyword>
<evidence type="ECO:0000313" key="2">
    <source>
        <dbReference type="Proteomes" id="UP001054945"/>
    </source>
</evidence>
<dbReference type="AlphaFoldDB" id="A0AAV4PSR3"/>
<dbReference type="EMBL" id="BPLR01004977">
    <property type="protein sequence ID" value="GIX98891.1"/>
    <property type="molecule type" value="Genomic_DNA"/>
</dbReference>
<gene>
    <name evidence="1" type="ORF">CEXT_103591</name>
</gene>
<evidence type="ECO:0000313" key="1">
    <source>
        <dbReference type="EMBL" id="GIX98891.1"/>
    </source>
</evidence>
<reference evidence="1 2" key="1">
    <citation type="submission" date="2021-06" db="EMBL/GenBank/DDBJ databases">
        <title>Caerostris extrusa draft genome.</title>
        <authorList>
            <person name="Kono N."/>
            <person name="Arakawa K."/>
        </authorList>
    </citation>
    <scope>NUCLEOTIDE SEQUENCE [LARGE SCALE GENOMIC DNA]</scope>
</reference>
<comment type="caution">
    <text evidence="1">The sequence shown here is derived from an EMBL/GenBank/DDBJ whole genome shotgun (WGS) entry which is preliminary data.</text>
</comment>
<dbReference type="Proteomes" id="UP001054945">
    <property type="component" value="Unassembled WGS sequence"/>
</dbReference>